<gene>
    <name evidence="2" type="ORF">HBF26_05235</name>
</gene>
<dbReference type="EMBL" id="JAAQQR010000002">
    <property type="protein sequence ID" value="NID04278.1"/>
    <property type="molecule type" value="Genomic_DNA"/>
</dbReference>
<comment type="caution">
    <text evidence="2">The sequence shown here is derived from an EMBL/GenBank/DDBJ whole genome shotgun (WGS) entry which is preliminary data.</text>
</comment>
<accession>A0ABX0Q1T7</accession>
<evidence type="ECO:0008006" key="4">
    <source>
        <dbReference type="Google" id="ProtNLM"/>
    </source>
</evidence>
<dbReference type="Proteomes" id="UP001429601">
    <property type="component" value="Unassembled WGS sequence"/>
</dbReference>
<evidence type="ECO:0000256" key="1">
    <source>
        <dbReference type="SAM" id="Phobius"/>
    </source>
</evidence>
<evidence type="ECO:0000313" key="3">
    <source>
        <dbReference type="Proteomes" id="UP001429601"/>
    </source>
</evidence>
<keyword evidence="1" id="KW-0472">Membrane</keyword>
<keyword evidence="3" id="KW-1185">Reference proteome</keyword>
<keyword evidence="1" id="KW-0812">Transmembrane</keyword>
<reference evidence="2 3" key="1">
    <citation type="journal article" date="2011" name="Curr. Microbiol.">
        <title>Luteibacter jiangsuensis sp. nov.: a methamidophos-degrading bacterium isolated from a methamidophos-manufacturing factory.</title>
        <authorList>
            <person name="Wang L."/>
            <person name="Wang G.L."/>
            <person name="Li S.P."/>
            <person name="Jiang J.D."/>
        </authorList>
    </citation>
    <scope>NUCLEOTIDE SEQUENCE [LARGE SCALE GENOMIC DNA]</scope>
    <source>
        <strain evidence="2 3">CGMCC 1.10133</strain>
    </source>
</reference>
<dbReference type="RefSeq" id="WP_167123793.1">
    <property type="nucleotide sequence ID" value="NZ_JAAQQR010000002.1"/>
</dbReference>
<protein>
    <recommendedName>
        <fullName evidence="4">Major facilitator superfamily (MFS) profile domain-containing protein</fullName>
    </recommendedName>
</protein>
<feature type="transmembrane region" description="Helical" evidence="1">
    <location>
        <begin position="29"/>
        <end position="51"/>
    </location>
</feature>
<evidence type="ECO:0000313" key="2">
    <source>
        <dbReference type="EMBL" id="NID04278.1"/>
    </source>
</evidence>
<proteinExistence type="predicted"/>
<sequence length="94" mass="9770">MFFLTSLVVLAVGFWLVFAFIGMVLKLAFGIIGGVFSLVGTLIGAVIGGVVMLAVAPVVALALLPVLLPVGLLALLVWAVARANRKPDVVVMPR</sequence>
<keyword evidence="1" id="KW-1133">Transmembrane helix</keyword>
<feature type="transmembrane region" description="Helical" evidence="1">
    <location>
        <begin position="58"/>
        <end position="81"/>
    </location>
</feature>
<name>A0ABX0Q1T7_9GAMM</name>
<organism evidence="2 3">
    <name type="scientific">Luteibacter jiangsuensis</name>
    <dbReference type="NCBI Taxonomy" id="637577"/>
    <lineage>
        <taxon>Bacteria</taxon>
        <taxon>Pseudomonadati</taxon>
        <taxon>Pseudomonadota</taxon>
        <taxon>Gammaproteobacteria</taxon>
        <taxon>Lysobacterales</taxon>
        <taxon>Rhodanobacteraceae</taxon>
        <taxon>Luteibacter</taxon>
    </lineage>
</organism>